<dbReference type="Proteomes" id="UP000761534">
    <property type="component" value="Unassembled WGS sequence"/>
</dbReference>
<dbReference type="Pfam" id="PF00646">
    <property type="entry name" value="F-box"/>
    <property type="match status" value="1"/>
</dbReference>
<proteinExistence type="predicted"/>
<comment type="caution">
    <text evidence="3">The sequence shown here is derived from an EMBL/GenBank/DDBJ whole genome shotgun (WGS) entry which is preliminary data.</text>
</comment>
<feature type="region of interest" description="Disordered" evidence="1">
    <location>
        <begin position="348"/>
        <end position="430"/>
    </location>
</feature>
<dbReference type="AlphaFoldDB" id="A0A642VE90"/>
<feature type="compositionally biased region" description="Polar residues" evidence="1">
    <location>
        <begin position="122"/>
        <end position="138"/>
    </location>
</feature>
<protein>
    <recommendedName>
        <fullName evidence="2">F-box domain-containing protein</fullName>
    </recommendedName>
</protein>
<sequence>MGLLDLQYESLVIICGYLEDKELFKLRLTSKHLKQVVDRCGCWGCCMEVMLWPHGFGVDLQLNGVYRNMKNIIQKTDFCELGSSREVERGAFPDLQDGEPHKDACELKELIATKKENNFQGNASVIDNGFQKTPSSVRQEVDSAPASREENATKPKVETEYEGEGDNFGSPDTRGEVFGFNKTSSSNGPKNRNDLDSFSGKRAYPGTPDPPSSAGFGSDSPCLRKSVSTTALTQQKNPRLFFEKIATSEPDVKKGSLTKQTLFDSFSGKRTKLTNEYTPTLVKKENDGDDGFDFTRRPHFFATPELKKEPQAPLSDVRSDPIARNNDVFDEPFFIPEEERSKVFVSTPISELNGPDDHAIGQPVLDDPLTTPKQELPKASVSSPAFKSYDEPTRGDRRDATSERSPSECTTVYEGDEEKDMSTANTTSGIDGPARRCRELYDEERAIVFWVSQLERVVVRSSNSAAMKLATFLPILKFLQLPIFNLSGLTLVIPKFYEAQPDEINEFMVAISRSQSIASVEAGFGSLDLAVPPVVTPWDKLSTLTVALKTTAISHLSTEQFTSVSYPNLTTVAIVGQNKGTPCRVTVSNACNFLLPFGNLVRVLFKHALVDIDEDISSFTIPNIRKFKLENIVIENTSQLPQFSIINTLLKGSLLPVTGSNIIRIYPNKLEIFNGKNTHVTLKRWSPVEILNHITATNTAVHRIEFTRKPVLTTQLLDNLKLLPNLHQLSAQVDGSQLKQSMTRHQIKKSIVAAIRHLARNCKNLSEVSFHGPEIPRGITYDRKSLKNLARWF</sequence>
<feature type="compositionally biased region" description="Basic and acidic residues" evidence="1">
    <location>
        <begin position="388"/>
        <end position="406"/>
    </location>
</feature>
<evidence type="ECO:0000313" key="4">
    <source>
        <dbReference type="Proteomes" id="UP000761534"/>
    </source>
</evidence>
<evidence type="ECO:0000313" key="3">
    <source>
        <dbReference type="EMBL" id="KAA8917705.1"/>
    </source>
</evidence>
<evidence type="ECO:0000256" key="1">
    <source>
        <dbReference type="SAM" id="MobiDB-lite"/>
    </source>
</evidence>
<organism evidence="3 4">
    <name type="scientific">Trichomonascus ciferrii</name>
    <dbReference type="NCBI Taxonomy" id="44093"/>
    <lineage>
        <taxon>Eukaryota</taxon>
        <taxon>Fungi</taxon>
        <taxon>Dikarya</taxon>
        <taxon>Ascomycota</taxon>
        <taxon>Saccharomycotina</taxon>
        <taxon>Dipodascomycetes</taxon>
        <taxon>Dipodascales</taxon>
        <taxon>Trichomonascaceae</taxon>
        <taxon>Trichomonascus</taxon>
        <taxon>Trichomonascus ciferrii complex</taxon>
    </lineage>
</organism>
<dbReference type="EMBL" id="SWFS01000014">
    <property type="protein sequence ID" value="KAA8917705.1"/>
    <property type="molecule type" value="Genomic_DNA"/>
</dbReference>
<evidence type="ECO:0000259" key="2">
    <source>
        <dbReference type="Pfam" id="PF00646"/>
    </source>
</evidence>
<dbReference type="VEuPathDB" id="FungiDB:TRICI_000144"/>
<feature type="region of interest" description="Disordered" evidence="1">
    <location>
        <begin position="122"/>
        <end position="221"/>
    </location>
</feature>
<feature type="compositionally biased region" description="Basic and acidic residues" evidence="1">
    <location>
        <begin position="147"/>
        <end position="159"/>
    </location>
</feature>
<reference evidence="3" key="1">
    <citation type="journal article" date="2019" name="G3 (Bethesda)">
        <title>Genome Assemblies of Two Rare Opportunistic Yeast Pathogens: Diutina rugosa (syn. Candida rugosa) and Trichomonascus ciferrii (syn. Candida ciferrii).</title>
        <authorList>
            <person name="Mixao V."/>
            <person name="Saus E."/>
            <person name="Hansen A.P."/>
            <person name="Lass-Florl C."/>
            <person name="Gabaldon T."/>
        </authorList>
    </citation>
    <scope>NUCLEOTIDE SEQUENCE</scope>
    <source>
        <strain evidence="3">CBS 4856</strain>
    </source>
</reference>
<name>A0A642VE90_9ASCO</name>
<keyword evidence="4" id="KW-1185">Reference proteome</keyword>
<gene>
    <name evidence="3" type="ORF">TRICI_000144</name>
</gene>
<feature type="compositionally biased region" description="Polar residues" evidence="1">
    <location>
        <begin position="181"/>
        <end position="190"/>
    </location>
</feature>
<dbReference type="InterPro" id="IPR001810">
    <property type="entry name" value="F-box_dom"/>
</dbReference>
<feature type="domain" description="F-box" evidence="2">
    <location>
        <begin position="3"/>
        <end position="43"/>
    </location>
</feature>
<accession>A0A642VE90</accession>